<name>A0A0C2Y8P6_HEBCY</name>
<reference evidence="3" key="2">
    <citation type="submission" date="2015-01" db="EMBL/GenBank/DDBJ databases">
        <title>Evolutionary Origins and Diversification of the Mycorrhizal Mutualists.</title>
        <authorList>
            <consortium name="DOE Joint Genome Institute"/>
            <consortium name="Mycorrhizal Genomics Consortium"/>
            <person name="Kohler A."/>
            <person name="Kuo A."/>
            <person name="Nagy L.G."/>
            <person name="Floudas D."/>
            <person name="Copeland A."/>
            <person name="Barry K.W."/>
            <person name="Cichocki N."/>
            <person name="Veneault-Fourrey C."/>
            <person name="LaButti K."/>
            <person name="Lindquist E.A."/>
            <person name="Lipzen A."/>
            <person name="Lundell T."/>
            <person name="Morin E."/>
            <person name="Murat C."/>
            <person name="Riley R."/>
            <person name="Ohm R."/>
            <person name="Sun H."/>
            <person name="Tunlid A."/>
            <person name="Henrissat B."/>
            <person name="Grigoriev I.V."/>
            <person name="Hibbett D.S."/>
            <person name="Martin F."/>
        </authorList>
    </citation>
    <scope>NUCLEOTIDE SEQUENCE [LARGE SCALE GENOMIC DNA]</scope>
    <source>
        <strain evidence="3">h7</strain>
    </source>
</reference>
<feature type="compositionally biased region" description="Polar residues" evidence="1">
    <location>
        <begin position="85"/>
        <end position="98"/>
    </location>
</feature>
<protein>
    <submittedName>
        <fullName evidence="2">Uncharacterized protein</fullName>
    </submittedName>
</protein>
<feature type="compositionally biased region" description="Basic residues" evidence="1">
    <location>
        <begin position="1"/>
        <end position="13"/>
    </location>
</feature>
<dbReference type="Proteomes" id="UP000053424">
    <property type="component" value="Unassembled WGS sequence"/>
</dbReference>
<gene>
    <name evidence="2" type="ORF">M413DRAFT_423195</name>
</gene>
<proteinExistence type="predicted"/>
<accession>A0A0C2Y8P6</accession>
<feature type="region of interest" description="Disordered" evidence="1">
    <location>
        <begin position="1"/>
        <end position="123"/>
    </location>
</feature>
<dbReference type="HOGENOM" id="CLU_1740733_0_0_1"/>
<feature type="compositionally biased region" description="Low complexity" evidence="1">
    <location>
        <begin position="54"/>
        <end position="71"/>
    </location>
</feature>
<dbReference type="EMBL" id="KN831797">
    <property type="protein sequence ID" value="KIM37407.1"/>
    <property type="molecule type" value="Genomic_DNA"/>
</dbReference>
<reference evidence="2 3" key="1">
    <citation type="submission" date="2014-04" db="EMBL/GenBank/DDBJ databases">
        <authorList>
            <consortium name="DOE Joint Genome Institute"/>
            <person name="Kuo A."/>
            <person name="Gay G."/>
            <person name="Dore J."/>
            <person name="Kohler A."/>
            <person name="Nagy L.G."/>
            <person name="Floudas D."/>
            <person name="Copeland A."/>
            <person name="Barry K.W."/>
            <person name="Cichocki N."/>
            <person name="Veneault-Fourrey C."/>
            <person name="LaButti K."/>
            <person name="Lindquist E.A."/>
            <person name="Lipzen A."/>
            <person name="Lundell T."/>
            <person name="Morin E."/>
            <person name="Murat C."/>
            <person name="Sun H."/>
            <person name="Tunlid A."/>
            <person name="Henrissat B."/>
            <person name="Grigoriev I.V."/>
            <person name="Hibbett D.S."/>
            <person name="Martin F."/>
            <person name="Nordberg H.P."/>
            <person name="Cantor M.N."/>
            <person name="Hua S.X."/>
        </authorList>
    </citation>
    <scope>NUCLEOTIDE SEQUENCE [LARGE SCALE GENOMIC DNA]</scope>
    <source>
        <strain evidence="3">h7</strain>
    </source>
</reference>
<evidence type="ECO:0000313" key="2">
    <source>
        <dbReference type="EMBL" id="KIM37407.1"/>
    </source>
</evidence>
<organism evidence="2 3">
    <name type="scientific">Hebeloma cylindrosporum</name>
    <dbReference type="NCBI Taxonomy" id="76867"/>
    <lineage>
        <taxon>Eukaryota</taxon>
        <taxon>Fungi</taxon>
        <taxon>Dikarya</taxon>
        <taxon>Basidiomycota</taxon>
        <taxon>Agaricomycotina</taxon>
        <taxon>Agaricomycetes</taxon>
        <taxon>Agaricomycetidae</taxon>
        <taxon>Agaricales</taxon>
        <taxon>Agaricineae</taxon>
        <taxon>Hymenogastraceae</taxon>
        <taxon>Hebeloma</taxon>
    </lineage>
</organism>
<dbReference type="AlphaFoldDB" id="A0A0C2Y8P6"/>
<evidence type="ECO:0000256" key="1">
    <source>
        <dbReference type="SAM" id="MobiDB-lite"/>
    </source>
</evidence>
<sequence length="150" mass="16592">MFLLRKIRHSPKLGKKEDTPENNHNNTESSGQENSVEQPRTQGSPQAMGRIDDPPVAVSAEPESSSAAPLEEPCEGGRTLEHQSQHLNIRSSFNSKSFPSIHHHGTTGPVTLMPYSPPKPSSYKIHIHNRTLRKDNGQKAKKVESDVTAR</sequence>
<feature type="compositionally biased region" description="Polar residues" evidence="1">
    <location>
        <begin position="22"/>
        <end position="45"/>
    </location>
</feature>
<keyword evidence="3" id="KW-1185">Reference proteome</keyword>
<evidence type="ECO:0000313" key="3">
    <source>
        <dbReference type="Proteomes" id="UP000053424"/>
    </source>
</evidence>